<keyword evidence="16" id="KW-1185">Reference proteome</keyword>
<keyword evidence="6 12" id="KW-0520">NAD</keyword>
<comment type="caution">
    <text evidence="12">Was originally thought to be a dihydrodipicolinate reductase (DHDPR), catalyzing the conversion of dihydrodipicolinate to tetrahydrodipicolinate. However, it was shown in E.coli that the substrate of the enzymatic reaction is not dihydrodipicolinate (DHDP) but in fact (2S,4S)-4-hydroxy-2,3,4,5-tetrahydrodipicolinic acid (HTPA), the product released by the DapA-catalyzed reaction.</text>
</comment>
<feature type="binding site" evidence="12">
    <location>
        <begin position="102"/>
        <end position="105"/>
    </location>
    <ligand>
        <name>NAD(+)</name>
        <dbReference type="ChEBI" id="CHEBI:57540"/>
    </ligand>
</feature>
<dbReference type="EC" id="1.17.1.8" evidence="9 12"/>
<dbReference type="OrthoDB" id="9790352at2"/>
<dbReference type="GO" id="GO:0050661">
    <property type="term" value="F:NADP binding"/>
    <property type="evidence" value="ECO:0007669"/>
    <property type="project" value="UniProtKB-UniRule"/>
</dbReference>
<comment type="pathway">
    <text evidence="8 12">Amino-acid biosynthesis; L-lysine biosynthesis via DAP pathway; (S)-tetrahydrodipicolinate from L-aspartate: step 4/4.</text>
</comment>
<dbReference type="PANTHER" id="PTHR20836:SF0">
    <property type="entry name" value="4-HYDROXY-TETRAHYDRODIPICOLINATE REDUCTASE 1, CHLOROPLASTIC-RELATED"/>
    <property type="match status" value="1"/>
</dbReference>
<reference evidence="15 16" key="1">
    <citation type="submission" date="2016-10" db="EMBL/GenBank/DDBJ databases">
        <authorList>
            <person name="de Groot N.N."/>
        </authorList>
    </citation>
    <scope>NUCLEOTIDE SEQUENCE [LARGE SCALE GENOMIC DNA]</scope>
    <source>
        <strain evidence="15 16">DSM 21001</strain>
    </source>
</reference>
<dbReference type="Gene3D" id="3.40.50.720">
    <property type="entry name" value="NAD(P)-binding Rossmann-like Domain"/>
    <property type="match status" value="1"/>
</dbReference>
<dbReference type="PANTHER" id="PTHR20836">
    <property type="entry name" value="DIHYDRODIPICOLINATE REDUCTASE"/>
    <property type="match status" value="1"/>
</dbReference>
<evidence type="ECO:0000256" key="10">
    <source>
        <dbReference type="ARBA" id="ARBA00049080"/>
    </source>
</evidence>
<feature type="binding site" evidence="12">
    <location>
        <begin position="77"/>
        <end position="79"/>
    </location>
    <ligand>
        <name>NAD(+)</name>
        <dbReference type="ChEBI" id="CHEBI:57540"/>
    </ligand>
</feature>
<evidence type="ECO:0000256" key="1">
    <source>
        <dbReference type="ARBA" id="ARBA00006642"/>
    </source>
</evidence>
<keyword evidence="12" id="KW-0963">Cytoplasm</keyword>
<feature type="binding site" evidence="12">
    <location>
        <position position="137"/>
    </location>
    <ligand>
        <name>(S)-2,3,4,5-tetrahydrodipicolinate</name>
        <dbReference type="ChEBI" id="CHEBI:16845"/>
    </ligand>
</feature>
<evidence type="ECO:0000256" key="12">
    <source>
        <dbReference type="HAMAP-Rule" id="MF_00102"/>
    </source>
</evidence>
<feature type="domain" description="Dihydrodipicolinate reductase N-terminal" evidence="13">
    <location>
        <begin position="1"/>
        <end position="105"/>
    </location>
</feature>
<dbReference type="InterPro" id="IPR023940">
    <property type="entry name" value="DHDPR_bac"/>
</dbReference>
<evidence type="ECO:0000313" key="15">
    <source>
        <dbReference type="EMBL" id="SFS21323.1"/>
    </source>
</evidence>
<keyword evidence="4 12" id="KW-0220">Diaminopimelate biosynthesis</keyword>
<evidence type="ECO:0000256" key="2">
    <source>
        <dbReference type="ARBA" id="ARBA00022605"/>
    </source>
</evidence>
<dbReference type="PIRSF" id="PIRSF000161">
    <property type="entry name" value="DHPR"/>
    <property type="match status" value="1"/>
</dbReference>
<dbReference type="Gene3D" id="3.30.360.10">
    <property type="entry name" value="Dihydrodipicolinate Reductase, domain 2"/>
    <property type="match status" value="1"/>
</dbReference>
<evidence type="ECO:0000256" key="7">
    <source>
        <dbReference type="ARBA" id="ARBA00023154"/>
    </source>
</evidence>
<comment type="subunit">
    <text evidence="12">Homotetramer.</text>
</comment>
<comment type="function">
    <text evidence="12">Catalyzes the conversion of 4-hydroxy-tetrahydrodipicolinate (HTPA) to tetrahydrodipicolinate.</text>
</comment>
<comment type="caution">
    <text evidence="12">Lacks conserved residue(s) required for the propagation of feature annotation.</text>
</comment>
<dbReference type="InterPro" id="IPR036291">
    <property type="entry name" value="NAD(P)-bd_dom_sf"/>
</dbReference>
<comment type="catalytic activity">
    <reaction evidence="11 12">
        <text>(S)-2,3,4,5-tetrahydrodipicolinate + NAD(+) + H2O = (2S,4S)-4-hydroxy-2,3,4,5-tetrahydrodipicolinate + NADH + H(+)</text>
        <dbReference type="Rhea" id="RHEA:35323"/>
        <dbReference type="ChEBI" id="CHEBI:15377"/>
        <dbReference type="ChEBI" id="CHEBI:15378"/>
        <dbReference type="ChEBI" id="CHEBI:16845"/>
        <dbReference type="ChEBI" id="CHEBI:57540"/>
        <dbReference type="ChEBI" id="CHEBI:57945"/>
        <dbReference type="ChEBI" id="CHEBI:67139"/>
        <dbReference type="EC" id="1.17.1.8"/>
    </reaction>
</comment>
<comment type="catalytic activity">
    <reaction evidence="10 12">
        <text>(S)-2,3,4,5-tetrahydrodipicolinate + NADP(+) + H2O = (2S,4S)-4-hydroxy-2,3,4,5-tetrahydrodipicolinate + NADPH + H(+)</text>
        <dbReference type="Rhea" id="RHEA:35331"/>
        <dbReference type="ChEBI" id="CHEBI:15377"/>
        <dbReference type="ChEBI" id="CHEBI:15378"/>
        <dbReference type="ChEBI" id="CHEBI:16845"/>
        <dbReference type="ChEBI" id="CHEBI:57783"/>
        <dbReference type="ChEBI" id="CHEBI:58349"/>
        <dbReference type="ChEBI" id="CHEBI:67139"/>
        <dbReference type="EC" id="1.17.1.8"/>
    </reaction>
</comment>
<feature type="binding site" evidence="12">
    <location>
        <begin position="146"/>
        <end position="147"/>
    </location>
    <ligand>
        <name>(S)-2,3,4,5-tetrahydrodipicolinate</name>
        <dbReference type="ChEBI" id="CHEBI:16845"/>
    </ligand>
</feature>
<feature type="domain" description="Dihydrodipicolinate reductase C-terminal" evidence="14">
    <location>
        <begin position="108"/>
        <end position="232"/>
    </location>
</feature>
<keyword evidence="3 12" id="KW-0521">NADP</keyword>
<dbReference type="HAMAP" id="MF_00102">
    <property type="entry name" value="DapB"/>
    <property type="match status" value="1"/>
</dbReference>
<keyword evidence="5 12" id="KW-0560">Oxidoreductase</keyword>
<dbReference type="GO" id="GO:0008839">
    <property type="term" value="F:4-hydroxy-tetrahydrodipicolinate reductase"/>
    <property type="evidence" value="ECO:0007669"/>
    <property type="project" value="UniProtKB-UniRule"/>
</dbReference>
<evidence type="ECO:0000256" key="8">
    <source>
        <dbReference type="ARBA" id="ARBA00037922"/>
    </source>
</evidence>
<proteinExistence type="inferred from homology"/>
<evidence type="ECO:0000313" key="16">
    <source>
        <dbReference type="Proteomes" id="UP000199024"/>
    </source>
</evidence>
<dbReference type="InterPro" id="IPR022663">
    <property type="entry name" value="DapB_C"/>
</dbReference>
<comment type="subcellular location">
    <subcellularLocation>
        <location evidence="12">Cytoplasm</location>
    </subcellularLocation>
</comment>
<comment type="similarity">
    <text evidence="1 12">Belongs to the DapB family.</text>
</comment>
<evidence type="ECO:0000256" key="5">
    <source>
        <dbReference type="ARBA" id="ARBA00023002"/>
    </source>
</evidence>
<accession>A0A1I6N043</accession>
<sequence>MRILVLGHGKTGKLVADVAAERGHGVHVLDAKENKDAAALTPMFLTGFDVVIDFTTPEAVVPNLRACLYSGARVVVGTTGWYDKLPDMRGLAERKEAGLLYGSNFSIGVQVMHRLAAEMGKELGNAGYTFEMSETHHVTKLDKPSGTALTLVDSVAKGSQESGKAGVEVRNVPIESIREGDAAGLHVLTATSQADRITLTHEAFSRRGFAEGAVRAAEWLATRKGCYDFRDVFTKL</sequence>
<dbReference type="STRING" id="474950.SAMN05421771_4143"/>
<evidence type="ECO:0000259" key="14">
    <source>
        <dbReference type="Pfam" id="PF05173"/>
    </source>
</evidence>
<gene>
    <name evidence="12" type="primary">dapB</name>
    <name evidence="15" type="ORF">SAMN05421771_4143</name>
</gene>
<dbReference type="GO" id="GO:0009089">
    <property type="term" value="P:lysine biosynthetic process via diaminopimelate"/>
    <property type="evidence" value="ECO:0007669"/>
    <property type="project" value="UniProtKB-UniRule"/>
</dbReference>
<dbReference type="GO" id="GO:0051287">
    <property type="term" value="F:NAD binding"/>
    <property type="evidence" value="ECO:0007669"/>
    <property type="project" value="UniProtKB-UniRule"/>
</dbReference>
<dbReference type="NCBIfam" id="TIGR00036">
    <property type="entry name" value="dapB"/>
    <property type="match status" value="1"/>
</dbReference>
<dbReference type="EMBL" id="FOZL01000002">
    <property type="protein sequence ID" value="SFS21323.1"/>
    <property type="molecule type" value="Genomic_DNA"/>
</dbReference>
<dbReference type="SUPFAM" id="SSF55347">
    <property type="entry name" value="Glyceraldehyde-3-phosphate dehydrogenase-like, C-terminal domain"/>
    <property type="match status" value="1"/>
</dbReference>
<dbReference type="InterPro" id="IPR000846">
    <property type="entry name" value="DapB_N"/>
</dbReference>
<keyword evidence="2 12" id="KW-0028">Amino-acid biosynthesis</keyword>
<dbReference type="RefSeq" id="WP_089843398.1">
    <property type="nucleotide sequence ID" value="NZ_FOZL01000002.1"/>
</dbReference>
<dbReference type="UniPathway" id="UPA00034">
    <property type="reaction ID" value="UER00018"/>
</dbReference>
<name>A0A1I6N043_9BACT</name>
<evidence type="ECO:0000259" key="13">
    <source>
        <dbReference type="Pfam" id="PF01113"/>
    </source>
</evidence>
<organism evidence="15 16">
    <name type="scientific">Granulicella pectinivorans</name>
    <dbReference type="NCBI Taxonomy" id="474950"/>
    <lineage>
        <taxon>Bacteria</taxon>
        <taxon>Pseudomonadati</taxon>
        <taxon>Acidobacteriota</taxon>
        <taxon>Terriglobia</taxon>
        <taxon>Terriglobales</taxon>
        <taxon>Acidobacteriaceae</taxon>
        <taxon>Granulicella</taxon>
    </lineage>
</organism>
<evidence type="ECO:0000256" key="11">
    <source>
        <dbReference type="ARBA" id="ARBA00049396"/>
    </source>
</evidence>
<feature type="active site" description="Proton donor/acceptor" evidence="12">
    <location>
        <position position="136"/>
    </location>
</feature>
<keyword evidence="7 12" id="KW-0457">Lysine biosynthesis</keyword>
<feature type="active site" description="Proton donor" evidence="12">
    <location>
        <position position="140"/>
    </location>
</feature>
<dbReference type="GO" id="GO:0016726">
    <property type="term" value="F:oxidoreductase activity, acting on CH or CH2 groups, NAD or NADP as acceptor"/>
    <property type="evidence" value="ECO:0007669"/>
    <property type="project" value="UniProtKB-UniRule"/>
</dbReference>
<evidence type="ECO:0000256" key="6">
    <source>
        <dbReference type="ARBA" id="ARBA00023027"/>
    </source>
</evidence>
<evidence type="ECO:0000256" key="3">
    <source>
        <dbReference type="ARBA" id="ARBA00022857"/>
    </source>
</evidence>
<evidence type="ECO:0000256" key="9">
    <source>
        <dbReference type="ARBA" id="ARBA00038983"/>
    </source>
</evidence>
<dbReference type="Pfam" id="PF01113">
    <property type="entry name" value="DapB_N"/>
    <property type="match status" value="1"/>
</dbReference>
<dbReference type="AlphaFoldDB" id="A0A1I6N043"/>
<evidence type="ECO:0000256" key="4">
    <source>
        <dbReference type="ARBA" id="ARBA00022915"/>
    </source>
</evidence>
<dbReference type="SUPFAM" id="SSF51735">
    <property type="entry name" value="NAD(P)-binding Rossmann-fold domains"/>
    <property type="match status" value="1"/>
</dbReference>
<dbReference type="GO" id="GO:0005829">
    <property type="term" value="C:cytosol"/>
    <property type="evidence" value="ECO:0007669"/>
    <property type="project" value="TreeGrafter"/>
</dbReference>
<dbReference type="Proteomes" id="UP000199024">
    <property type="component" value="Unassembled WGS sequence"/>
</dbReference>
<dbReference type="GO" id="GO:0019877">
    <property type="term" value="P:diaminopimelate biosynthetic process"/>
    <property type="evidence" value="ECO:0007669"/>
    <property type="project" value="UniProtKB-UniRule"/>
</dbReference>
<dbReference type="Pfam" id="PF05173">
    <property type="entry name" value="DapB_C"/>
    <property type="match status" value="1"/>
</dbReference>
<protein>
    <recommendedName>
        <fullName evidence="9 12">4-hydroxy-tetrahydrodipicolinate reductase</fullName>
        <shortName evidence="12">HTPA reductase</shortName>
        <ecNumber evidence="9 12">1.17.1.8</ecNumber>
    </recommendedName>
</protein>